<name>A0A2U2C4A0_9RHOB</name>
<accession>A0A2U2C4A0</accession>
<dbReference type="OrthoDB" id="954305at2"/>
<evidence type="ECO:0008006" key="3">
    <source>
        <dbReference type="Google" id="ProtNLM"/>
    </source>
</evidence>
<gene>
    <name evidence="1" type="ORF">C4N9_21285</name>
</gene>
<dbReference type="EMBL" id="QEYD01000018">
    <property type="protein sequence ID" value="PWE26634.1"/>
    <property type="molecule type" value="Genomic_DNA"/>
</dbReference>
<proteinExistence type="predicted"/>
<protein>
    <recommendedName>
        <fullName evidence="3">MmcQ/YjbR family DNA-binding protein</fullName>
    </recommendedName>
</protein>
<dbReference type="InterPro" id="IPR058532">
    <property type="entry name" value="YjbR/MT2646/Rv2570-like"/>
</dbReference>
<comment type="caution">
    <text evidence="1">The sequence shown here is derived from an EMBL/GenBank/DDBJ whole genome shotgun (WGS) entry which is preliminary data.</text>
</comment>
<sequence length="125" mass="14474">MRTGHTALMIADYDALRAFALSLGLPKVEDSTGWGRPCLRAHGKMWVWWSPYEDAAVFPCDFDEREMLLAADPQTFTLHPHYAAHKFILVRAGHIDPDWAGPRLTRRWREMAPKRWLKDWDAGRA</sequence>
<evidence type="ECO:0000313" key="1">
    <source>
        <dbReference type="EMBL" id="PWE26634.1"/>
    </source>
</evidence>
<dbReference type="AlphaFoldDB" id="A0A2U2C4A0"/>
<evidence type="ECO:0000313" key="2">
    <source>
        <dbReference type="Proteomes" id="UP000244940"/>
    </source>
</evidence>
<dbReference type="Pfam" id="PF04237">
    <property type="entry name" value="YjbR"/>
    <property type="match status" value="1"/>
</dbReference>
<reference evidence="1 2" key="1">
    <citation type="submission" date="2018-05" db="EMBL/GenBank/DDBJ databases">
        <title>Pararhodobacter marina sp. nov., isolated from deep-sea water of the Indian Ocean.</title>
        <authorList>
            <person name="Lai Q.Sr."/>
            <person name="Liu X."/>
            <person name="Shao Z."/>
        </authorList>
    </citation>
    <scope>NUCLEOTIDE SEQUENCE [LARGE SCALE GENOMIC DNA]</scope>
    <source>
        <strain evidence="1 2">CIC4N-9</strain>
    </source>
</reference>
<dbReference type="Proteomes" id="UP000244940">
    <property type="component" value="Unassembled WGS sequence"/>
</dbReference>
<organism evidence="1 2">
    <name type="scientific">Pararhodobacter marinus</name>
    <dbReference type="NCBI Taxonomy" id="2184063"/>
    <lineage>
        <taxon>Bacteria</taxon>
        <taxon>Pseudomonadati</taxon>
        <taxon>Pseudomonadota</taxon>
        <taxon>Alphaproteobacteria</taxon>
        <taxon>Rhodobacterales</taxon>
        <taxon>Paracoccaceae</taxon>
        <taxon>Pararhodobacter</taxon>
    </lineage>
</organism>
<keyword evidence="2" id="KW-1185">Reference proteome</keyword>
<dbReference type="RefSeq" id="WP_109535358.1">
    <property type="nucleotide sequence ID" value="NZ_CAXQGC010000250.1"/>
</dbReference>